<sequence>MSEGENPASLRRLWLADVLGVAFDSIGSSAAATEAQLRVLGVPAKRSLTRVLSSVISSVRLIL</sequence>
<keyword evidence="2" id="KW-1185">Reference proteome</keyword>
<dbReference type="EMBL" id="ML994667">
    <property type="protein sequence ID" value="KAF2179322.1"/>
    <property type="molecule type" value="Genomic_DNA"/>
</dbReference>
<proteinExistence type="predicted"/>
<protein>
    <submittedName>
        <fullName evidence="1">Uncharacterized protein</fullName>
    </submittedName>
</protein>
<organism evidence="1 2">
    <name type="scientific">Zopfia rhizophila CBS 207.26</name>
    <dbReference type="NCBI Taxonomy" id="1314779"/>
    <lineage>
        <taxon>Eukaryota</taxon>
        <taxon>Fungi</taxon>
        <taxon>Dikarya</taxon>
        <taxon>Ascomycota</taxon>
        <taxon>Pezizomycotina</taxon>
        <taxon>Dothideomycetes</taxon>
        <taxon>Dothideomycetes incertae sedis</taxon>
        <taxon>Zopfiaceae</taxon>
        <taxon>Zopfia</taxon>
    </lineage>
</organism>
<evidence type="ECO:0000313" key="2">
    <source>
        <dbReference type="Proteomes" id="UP000800200"/>
    </source>
</evidence>
<evidence type="ECO:0000313" key="1">
    <source>
        <dbReference type="EMBL" id="KAF2179322.1"/>
    </source>
</evidence>
<gene>
    <name evidence="1" type="ORF">K469DRAFT_716322</name>
</gene>
<dbReference type="AlphaFoldDB" id="A0A6A6DLR3"/>
<dbReference type="Proteomes" id="UP000800200">
    <property type="component" value="Unassembled WGS sequence"/>
</dbReference>
<reference evidence="1" key="1">
    <citation type="journal article" date="2020" name="Stud. Mycol.">
        <title>101 Dothideomycetes genomes: a test case for predicting lifestyles and emergence of pathogens.</title>
        <authorList>
            <person name="Haridas S."/>
            <person name="Albert R."/>
            <person name="Binder M."/>
            <person name="Bloem J."/>
            <person name="Labutti K."/>
            <person name="Salamov A."/>
            <person name="Andreopoulos B."/>
            <person name="Baker S."/>
            <person name="Barry K."/>
            <person name="Bills G."/>
            <person name="Bluhm B."/>
            <person name="Cannon C."/>
            <person name="Castanera R."/>
            <person name="Culley D."/>
            <person name="Daum C."/>
            <person name="Ezra D."/>
            <person name="Gonzalez J."/>
            <person name="Henrissat B."/>
            <person name="Kuo A."/>
            <person name="Liang C."/>
            <person name="Lipzen A."/>
            <person name="Lutzoni F."/>
            <person name="Magnuson J."/>
            <person name="Mondo S."/>
            <person name="Nolan M."/>
            <person name="Ohm R."/>
            <person name="Pangilinan J."/>
            <person name="Park H.-J."/>
            <person name="Ramirez L."/>
            <person name="Alfaro M."/>
            <person name="Sun H."/>
            <person name="Tritt A."/>
            <person name="Yoshinaga Y."/>
            <person name="Zwiers L.-H."/>
            <person name="Turgeon B."/>
            <person name="Goodwin S."/>
            <person name="Spatafora J."/>
            <person name="Crous P."/>
            <person name="Grigoriev I."/>
        </authorList>
    </citation>
    <scope>NUCLEOTIDE SEQUENCE</scope>
    <source>
        <strain evidence="1">CBS 207.26</strain>
    </source>
</reference>
<name>A0A6A6DLR3_9PEZI</name>
<accession>A0A6A6DLR3</accession>